<reference evidence="2 3" key="1">
    <citation type="submission" date="2021-06" db="EMBL/GenBank/DDBJ databases">
        <title>Caerostris darwini draft genome.</title>
        <authorList>
            <person name="Kono N."/>
            <person name="Arakawa K."/>
        </authorList>
    </citation>
    <scope>NUCLEOTIDE SEQUENCE [LARGE SCALE GENOMIC DNA]</scope>
</reference>
<organism evidence="2 3">
    <name type="scientific">Caerostris darwini</name>
    <dbReference type="NCBI Taxonomy" id="1538125"/>
    <lineage>
        <taxon>Eukaryota</taxon>
        <taxon>Metazoa</taxon>
        <taxon>Ecdysozoa</taxon>
        <taxon>Arthropoda</taxon>
        <taxon>Chelicerata</taxon>
        <taxon>Arachnida</taxon>
        <taxon>Araneae</taxon>
        <taxon>Araneomorphae</taxon>
        <taxon>Entelegynae</taxon>
        <taxon>Araneoidea</taxon>
        <taxon>Araneidae</taxon>
        <taxon>Caerostris</taxon>
    </lineage>
</organism>
<dbReference type="EMBL" id="BPLQ01000575">
    <property type="protein sequence ID" value="GIX73082.1"/>
    <property type="molecule type" value="Genomic_DNA"/>
</dbReference>
<name>A0AAV4MLE3_9ARAC</name>
<feature type="compositionally biased region" description="Basic and acidic residues" evidence="1">
    <location>
        <begin position="29"/>
        <end position="38"/>
    </location>
</feature>
<evidence type="ECO:0000256" key="1">
    <source>
        <dbReference type="SAM" id="MobiDB-lite"/>
    </source>
</evidence>
<evidence type="ECO:0000313" key="3">
    <source>
        <dbReference type="Proteomes" id="UP001054837"/>
    </source>
</evidence>
<keyword evidence="3" id="KW-1185">Reference proteome</keyword>
<protein>
    <submittedName>
        <fullName evidence="2">Uncharacterized protein</fullName>
    </submittedName>
</protein>
<feature type="region of interest" description="Disordered" evidence="1">
    <location>
        <begin position="1"/>
        <end position="40"/>
    </location>
</feature>
<gene>
    <name evidence="2" type="ORF">CDAR_440801</name>
</gene>
<accession>A0AAV4MLE3</accession>
<dbReference type="Proteomes" id="UP001054837">
    <property type="component" value="Unassembled WGS sequence"/>
</dbReference>
<comment type="caution">
    <text evidence="2">The sequence shown here is derived from an EMBL/GenBank/DDBJ whole genome shotgun (WGS) entry which is preliminary data.</text>
</comment>
<evidence type="ECO:0000313" key="2">
    <source>
        <dbReference type="EMBL" id="GIX73082.1"/>
    </source>
</evidence>
<proteinExistence type="predicted"/>
<dbReference type="AlphaFoldDB" id="A0AAV4MLE3"/>
<sequence length="89" mass="9475">MPATCATNSNNNSSSKAAITKQRQGGSGGRKEQEEGQKGVEAASVLCVRVAPRRTFISWPESFQIDQQLLCCCSALPGPRKACRCRGCG</sequence>